<feature type="signal peptide" evidence="1">
    <location>
        <begin position="1"/>
        <end position="23"/>
    </location>
</feature>
<protein>
    <submittedName>
        <fullName evidence="2">Uncharacterized protein</fullName>
    </submittedName>
</protein>
<reference evidence="2 3" key="1">
    <citation type="submission" date="2021-01" db="EMBL/GenBank/DDBJ databases">
        <title>Actinoplanes sp. nov. LDG1-06 isolated from lichen.</title>
        <authorList>
            <person name="Saeng-In P."/>
            <person name="Phongsopitanun W."/>
            <person name="Kanchanasin P."/>
            <person name="Yuki M."/>
            <person name="Kudo T."/>
            <person name="Ohkuma M."/>
            <person name="Tanasupawat S."/>
        </authorList>
    </citation>
    <scope>NUCLEOTIDE SEQUENCE [LARGE SCALE GENOMIC DNA]</scope>
    <source>
        <strain evidence="2 3">LDG1-06</strain>
    </source>
</reference>
<feature type="chain" id="PRO_5046227627" evidence="1">
    <location>
        <begin position="24"/>
        <end position="134"/>
    </location>
</feature>
<evidence type="ECO:0000256" key="1">
    <source>
        <dbReference type="SAM" id="SignalP"/>
    </source>
</evidence>
<keyword evidence="1" id="KW-0732">Signal</keyword>
<gene>
    <name evidence="2" type="ORF">JIG36_45575</name>
</gene>
<sequence>MLKILVPVAVLAGSILIPAAAPAAVPAKRVVAKLTGQTRTVKSVAHYRSLAAVHADLQVTPRRAGRVTVVLQHRSGAKWVTDQTATFPTDAKGHAWVGLVSGNRKWTYRYAVRAVGDTAAATSPLATTASFTVD</sequence>
<comment type="caution">
    <text evidence="2">The sequence shown here is derived from an EMBL/GenBank/DDBJ whole genome shotgun (WGS) entry which is preliminary data.</text>
</comment>
<accession>A0ABS2AST5</accession>
<evidence type="ECO:0000313" key="2">
    <source>
        <dbReference type="EMBL" id="MBM2622795.1"/>
    </source>
</evidence>
<keyword evidence="3" id="KW-1185">Reference proteome</keyword>
<dbReference type="EMBL" id="JAENHP010000028">
    <property type="protein sequence ID" value="MBM2622795.1"/>
    <property type="molecule type" value="Genomic_DNA"/>
</dbReference>
<dbReference type="Proteomes" id="UP000632138">
    <property type="component" value="Unassembled WGS sequence"/>
</dbReference>
<name>A0ABS2AST5_9ACTN</name>
<organism evidence="2 3">
    <name type="scientific">Paractinoplanes ovalisporus</name>
    <dbReference type="NCBI Taxonomy" id="2810368"/>
    <lineage>
        <taxon>Bacteria</taxon>
        <taxon>Bacillati</taxon>
        <taxon>Actinomycetota</taxon>
        <taxon>Actinomycetes</taxon>
        <taxon>Micromonosporales</taxon>
        <taxon>Micromonosporaceae</taxon>
        <taxon>Paractinoplanes</taxon>
    </lineage>
</organism>
<dbReference type="RefSeq" id="WP_203383143.1">
    <property type="nucleotide sequence ID" value="NZ_JAENHP010000028.1"/>
</dbReference>
<proteinExistence type="predicted"/>
<evidence type="ECO:0000313" key="3">
    <source>
        <dbReference type="Proteomes" id="UP000632138"/>
    </source>
</evidence>